<reference evidence="2" key="3">
    <citation type="journal article" date="2017" name="Nature">
        <title>Genome sequence of the progenitor of the wheat D genome Aegilops tauschii.</title>
        <authorList>
            <person name="Luo M.C."/>
            <person name="Gu Y.Q."/>
            <person name="Puiu D."/>
            <person name="Wang H."/>
            <person name="Twardziok S.O."/>
            <person name="Deal K.R."/>
            <person name="Huo N."/>
            <person name="Zhu T."/>
            <person name="Wang L."/>
            <person name="Wang Y."/>
            <person name="McGuire P.E."/>
            <person name="Liu S."/>
            <person name="Long H."/>
            <person name="Ramasamy R.K."/>
            <person name="Rodriguez J.C."/>
            <person name="Van S.L."/>
            <person name="Yuan L."/>
            <person name="Wang Z."/>
            <person name="Xia Z."/>
            <person name="Xiao L."/>
            <person name="Anderson O.D."/>
            <person name="Ouyang S."/>
            <person name="Liang Y."/>
            <person name="Zimin A.V."/>
            <person name="Pertea G."/>
            <person name="Qi P."/>
            <person name="Bennetzen J.L."/>
            <person name="Dai X."/>
            <person name="Dawson M.W."/>
            <person name="Muller H.G."/>
            <person name="Kugler K."/>
            <person name="Rivarola-Duarte L."/>
            <person name="Spannagl M."/>
            <person name="Mayer K.F.X."/>
            <person name="Lu F.H."/>
            <person name="Bevan M.W."/>
            <person name="Leroy P."/>
            <person name="Li P."/>
            <person name="You F.M."/>
            <person name="Sun Q."/>
            <person name="Liu Z."/>
            <person name="Lyons E."/>
            <person name="Wicker T."/>
            <person name="Salzberg S.L."/>
            <person name="Devos K.M."/>
            <person name="Dvorak J."/>
        </authorList>
    </citation>
    <scope>NUCLEOTIDE SEQUENCE [LARGE SCALE GENOMIC DNA]</scope>
    <source>
        <strain evidence="2">cv. AL8/78</strain>
    </source>
</reference>
<dbReference type="Proteomes" id="UP000015105">
    <property type="component" value="Chromosome 5D"/>
</dbReference>
<dbReference type="Gramene" id="AET5Gv20637000.15">
    <property type="protein sequence ID" value="AET5Gv20637000.15"/>
    <property type="gene ID" value="AET5Gv20637000"/>
</dbReference>
<dbReference type="Gramene" id="AET5Gv20637000.7">
    <property type="protein sequence ID" value="AET5Gv20637000.7"/>
    <property type="gene ID" value="AET5Gv20637000"/>
</dbReference>
<dbReference type="Gramene" id="AET5Gv20637000.5">
    <property type="protein sequence ID" value="AET5Gv20637000.5"/>
    <property type="gene ID" value="AET5Gv20637000"/>
</dbReference>
<dbReference type="EnsemblPlants" id="AET5Gv20637000.7">
    <property type="protein sequence ID" value="AET5Gv20637000.7"/>
    <property type="gene ID" value="AET5Gv20637000"/>
</dbReference>
<dbReference type="EnsemblPlants" id="AET5Gv20637000.2">
    <property type="protein sequence ID" value="AET5Gv20637000.2"/>
    <property type="gene ID" value="AET5Gv20637000"/>
</dbReference>
<keyword evidence="3" id="KW-1185">Reference proteome</keyword>
<dbReference type="EnsemblPlants" id="AET5Gv20637000.18">
    <property type="protein sequence ID" value="AET5Gv20637000.18"/>
    <property type="gene ID" value="AET5Gv20637000"/>
</dbReference>
<dbReference type="EnsemblPlants" id="AET5Gv20637000.5">
    <property type="protein sequence ID" value="AET5Gv20637000.5"/>
    <property type="gene ID" value="AET5Gv20637000"/>
</dbReference>
<organism evidence="2 3">
    <name type="scientific">Aegilops tauschii subsp. strangulata</name>
    <name type="common">Goatgrass</name>
    <dbReference type="NCBI Taxonomy" id="200361"/>
    <lineage>
        <taxon>Eukaryota</taxon>
        <taxon>Viridiplantae</taxon>
        <taxon>Streptophyta</taxon>
        <taxon>Embryophyta</taxon>
        <taxon>Tracheophyta</taxon>
        <taxon>Spermatophyta</taxon>
        <taxon>Magnoliopsida</taxon>
        <taxon>Liliopsida</taxon>
        <taxon>Poales</taxon>
        <taxon>Poaceae</taxon>
        <taxon>BOP clade</taxon>
        <taxon>Pooideae</taxon>
        <taxon>Triticodae</taxon>
        <taxon>Triticeae</taxon>
        <taxon>Triticinae</taxon>
        <taxon>Aegilops</taxon>
    </lineage>
</organism>
<feature type="compositionally biased region" description="Low complexity" evidence="1">
    <location>
        <begin position="93"/>
        <end position="106"/>
    </location>
</feature>
<evidence type="ECO:0000256" key="1">
    <source>
        <dbReference type="SAM" id="MobiDB-lite"/>
    </source>
</evidence>
<dbReference type="EnsemblPlants" id="AET5Gv20637000.9">
    <property type="protein sequence ID" value="AET5Gv20637000.9"/>
    <property type="gene ID" value="AET5Gv20637000"/>
</dbReference>
<evidence type="ECO:0000313" key="2">
    <source>
        <dbReference type="EnsemblPlants" id="AET5Gv20637000.18"/>
    </source>
</evidence>
<dbReference type="Gramene" id="AET5Gv20637000.18">
    <property type="protein sequence ID" value="AET5Gv20637000.18"/>
    <property type="gene ID" value="AET5Gv20637000"/>
</dbReference>
<reference evidence="2" key="5">
    <citation type="journal article" date="2021" name="G3 (Bethesda)">
        <title>Aegilops tauschii genome assembly Aet v5.0 features greater sequence contiguity and improved annotation.</title>
        <authorList>
            <person name="Wang L."/>
            <person name="Zhu T."/>
            <person name="Rodriguez J.C."/>
            <person name="Deal K.R."/>
            <person name="Dubcovsky J."/>
            <person name="McGuire P.E."/>
            <person name="Lux T."/>
            <person name="Spannagl M."/>
            <person name="Mayer K.F.X."/>
            <person name="Baldrich P."/>
            <person name="Meyers B.C."/>
            <person name="Huo N."/>
            <person name="Gu Y.Q."/>
            <person name="Zhou H."/>
            <person name="Devos K.M."/>
            <person name="Bennetzen J.L."/>
            <person name="Unver T."/>
            <person name="Budak H."/>
            <person name="Gulick P.J."/>
            <person name="Galiba G."/>
            <person name="Kalapos B."/>
            <person name="Nelson D.R."/>
            <person name="Li P."/>
            <person name="You F.M."/>
            <person name="Luo M.C."/>
            <person name="Dvorak J."/>
        </authorList>
    </citation>
    <scope>NUCLEOTIDE SEQUENCE [LARGE SCALE GENOMIC DNA]</scope>
    <source>
        <strain evidence="2">cv. AL8/78</strain>
    </source>
</reference>
<name>A0A453L5Q0_AEGTS</name>
<sequence length="220" mass="23931">MFPKLQEIQNLFCILLQQKSSRIIIITLCSSSRRGTHGVIILSLCSSSRNPSNSDQNHCAYAGAKRSSEQQRRLTSSSRLEWREAAGEGYAASGEGFGAAAEQATGGERRPPVRELRTAARELWIAAGKGDQRGSGSRLERRRQPAGKGAGDVDDGGAWRRGGAMEEDDGVLAEGRSEGGRRQPVRFQIGGWGRGSLVISLIFTWSENLLQRQLFRNGGS</sequence>
<dbReference type="Gramene" id="AET5Gv20637000.2">
    <property type="protein sequence ID" value="AET5Gv20637000.2"/>
    <property type="gene ID" value="AET5Gv20637000"/>
</dbReference>
<dbReference type="EnsemblPlants" id="AET5Gv20637000.11">
    <property type="protein sequence ID" value="AET5Gv20637000.11"/>
    <property type="gene ID" value="AET5Gv20637000"/>
</dbReference>
<dbReference type="Gramene" id="AET5Gv20637000.9">
    <property type="protein sequence ID" value="AET5Gv20637000.9"/>
    <property type="gene ID" value="AET5Gv20637000"/>
</dbReference>
<reference evidence="2" key="4">
    <citation type="submission" date="2019-03" db="UniProtKB">
        <authorList>
            <consortium name="EnsemblPlants"/>
        </authorList>
    </citation>
    <scope>IDENTIFICATION</scope>
</reference>
<evidence type="ECO:0000313" key="3">
    <source>
        <dbReference type="Proteomes" id="UP000015105"/>
    </source>
</evidence>
<feature type="region of interest" description="Disordered" evidence="1">
    <location>
        <begin position="93"/>
        <end position="112"/>
    </location>
</feature>
<dbReference type="Gramene" id="AET5Gv20637000.4">
    <property type="protein sequence ID" value="AET5Gv20637000.4"/>
    <property type="gene ID" value="AET5Gv20637000"/>
</dbReference>
<accession>A0A453L5Q0</accession>
<reference evidence="3" key="1">
    <citation type="journal article" date="2014" name="Science">
        <title>Ancient hybridizations among the ancestral genomes of bread wheat.</title>
        <authorList>
            <consortium name="International Wheat Genome Sequencing Consortium,"/>
            <person name="Marcussen T."/>
            <person name="Sandve S.R."/>
            <person name="Heier L."/>
            <person name="Spannagl M."/>
            <person name="Pfeifer M."/>
            <person name="Jakobsen K.S."/>
            <person name="Wulff B.B."/>
            <person name="Steuernagel B."/>
            <person name="Mayer K.F."/>
            <person name="Olsen O.A."/>
        </authorList>
    </citation>
    <scope>NUCLEOTIDE SEQUENCE [LARGE SCALE GENOMIC DNA]</scope>
    <source>
        <strain evidence="3">cv. AL8/78</strain>
    </source>
</reference>
<dbReference type="EnsemblPlants" id="AET5Gv20637000.15">
    <property type="protein sequence ID" value="AET5Gv20637000.15"/>
    <property type="gene ID" value="AET5Gv20637000"/>
</dbReference>
<feature type="region of interest" description="Disordered" evidence="1">
    <location>
        <begin position="127"/>
        <end position="180"/>
    </location>
</feature>
<reference evidence="3" key="2">
    <citation type="journal article" date="2017" name="Nat. Plants">
        <title>The Aegilops tauschii genome reveals multiple impacts of transposons.</title>
        <authorList>
            <person name="Zhao G."/>
            <person name="Zou C."/>
            <person name="Li K."/>
            <person name="Wang K."/>
            <person name="Li T."/>
            <person name="Gao L."/>
            <person name="Zhang X."/>
            <person name="Wang H."/>
            <person name="Yang Z."/>
            <person name="Liu X."/>
            <person name="Jiang W."/>
            <person name="Mao L."/>
            <person name="Kong X."/>
            <person name="Jiao Y."/>
            <person name="Jia J."/>
        </authorList>
    </citation>
    <scope>NUCLEOTIDE SEQUENCE [LARGE SCALE GENOMIC DNA]</scope>
    <source>
        <strain evidence="3">cv. AL8/78</strain>
    </source>
</reference>
<proteinExistence type="predicted"/>
<protein>
    <submittedName>
        <fullName evidence="2">Uncharacterized protein</fullName>
    </submittedName>
</protein>
<dbReference type="AlphaFoldDB" id="A0A453L5Q0"/>
<dbReference type="Gramene" id="AET5Gv20637000.11">
    <property type="protein sequence ID" value="AET5Gv20637000.11"/>
    <property type="gene ID" value="AET5Gv20637000"/>
</dbReference>
<dbReference type="EnsemblPlants" id="AET5Gv20637000.4">
    <property type="protein sequence ID" value="AET5Gv20637000.4"/>
    <property type="gene ID" value="AET5Gv20637000"/>
</dbReference>
<feature type="region of interest" description="Disordered" evidence="1">
    <location>
        <begin position="49"/>
        <end position="79"/>
    </location>
</feature>